<dbReference type="InParanoid" id="A0A3N4LSH0"/>
<sequence>MGREELIANRLVCHRFCAVITPEAFRTVRTNNFTRESFNRLCSIARASHLAELVVEYEYRLVEFLELPNHHDVDDLLSLHGLQSYQGDWPEPTISASMGSGTMQLEAHTRRIYEQHQFYLLQQDILGTFYDTASIFSSLPLFKKLQTIRIVDFEIPPDVTPTPEDTPYTLGHEAAVVRAIHSISKTLAFLPPLALPNLRCWEIERFDYSVLKLPGLWNTRDPLEILLQFEDALSRISNFKINKLKYLAIGQQHCPFDFAEALMNAGNNLEELAIADGHNREEECCIRTSEIGFPWGYSLCNYMMRHDYRRWCINQVTGNLFPCLRKLELSGHASVGLLNLAGLCFSLTPGILKELVLESLAMAYGEWEDLFRIIAPKTKWTEENQVWPGAHAHFIIQAFLSNSNTQTVEHLAIKLKEYREQAQQPAAQPRPTQLVWKGLQLKKCQLKDLQFLDGDEMKAKRKSLHATVLKVLERWMLDGLDDEEYEVLLPYGSFFFL</sequence>
<accession>A0A3N4LSH0</accession>
<protein>
    <submittedName>
        <fullName evidence="1">Uncharacterized protein</fullName>
    </submittedName>
</protein>
<evidence type="ECO:0000313" key="2">
    <source>
        <dbReference type="Proteomes" id="UP000267821"/>
    </source>
</evidence>
<reference evidence="1 2" key="1">
    <citation type="journal article" date="2018" name="Nat. Ecol. Evol.">
        <title>Pezizomycetes genomes reveal the molecular basis of ectomycorrhizal truffle lifestyle.</title>
        <authorList>
            <person name="Murat C."/>
            <person name="Payen T."/>
            <person name="Noel B."/>
            <person name="Kuo A."/>
            <person name="Morin E."/>
            <person name="Chen J."/>
            <person name="Kohler A."/>
            <person name="Krizsan K."/>
            <person name="Balestrini R."/>
            <person name="Da Silva C."/>
            <person name="Montanini B."/>
            <person name="Hainaut M."/>
            <person name="Levati E."/>
            <person name="Barry K.W."/>
            <person name="Belfiori B."/>
            <person name="Cichocki N."/>
            <person name="Clum A."/>
            <person name="Dockter R.B."/>
            <person name="Fauchery L."/>
            <person name="Guy J."/>
            <person name="Iotti M."/>
            <person name="Le Tacon F."/>
            <person name="Lindquist E.A."/>
            <person name="Lipzen A."/>
            <person name="Malagnac F."/>
            <person name="Mello A."/>
            <person name="Molinier V."/>
            <person name="Miyauchi S."/>
            <person name="Poulain J."/>
            <person name="Riccioni C."/>
            <person name="Rubini A."/>
            <person name="Sitrit Y."/>
            <person name="Splivallo R."/>
            <person name="Traeger S."/>
            <person name="Wang M."/>
            <person name="Zifcakova L."/>
            <person name="Wipf D."/>
            <person name="Zambonelli A."/>
            <person name="Paolocci F."/>
            <person name="Nowrousian M."/>
            <person name="Ottonello S."/>
            <person name="Baldrian P."/>
            <person name="Spatafora J.W."/>
            <person name="Henrissat B."/>
            <person name="Nagy L.G."/>
            <person name="Aury J.M."/>
            <person name="Wincker P."/>
            <person name="Grigoriev I.V."/>
            <person name="Bonfante P."/>
            <person name="Martin F.M."/>
        </authorList>
    </citation>
    <scope>NUCLEOTIDE SEQUENCE [LARGE SCALE GENOMIC DNA]</scope>
    <source>
        <strain evidence="1 2">ATCC MYA-4762</strain>
    </source>
</reference>
<dbReference type="AlphaFoldDB" id="A0A3N4LSH0"/>
<keyword evidence="2" id="KW-1185">Reference proteome</keyword>
<proteinExistence type="predicted"/>
<evidence type="ECO:0000313" key="1">
    <source>
        <dbReference type="EMBL" id="RPB25857.1"/>
    </source>
</evidence>
<dbReference type="OrthoDB" id="5314790at2759"/>
<gene>
    <name evidence="1" type="ORF">L211DRAFT_835931</name>
</gene>
<dbReference type="Proteomes" id="UP000267821">
    <property type="component" value="Unassembled WGS sequence"/>
</dbReference>
<name>A0A3N4LSH0_9PEZI</name>
<organism evidence="1 2">
    <name type="scientific">Terfezia boudieri ATCC MYA-4762</name>
    <dbReference type="NCBI Taxonomy" id="1051890"/>
    <lineage>
        <taxon>Eukaryota</taxon>
        <taxon>Fungi</taxon>
        <taxon>Dikarya</taxon>
        <taxon>Ascomycota</taxon>
        <taxon>Pezizomycotina</taxon>
        <taxon>Pezizomycetes</taxon>
        <taxon>Pezizales</taxon>
        <taxon>Pezizaceae</taxon>
        <taxon>Terfezia</taxon>
    </lineage>
</organism>
<dbReference type="EMBL" id="ML121536">
    <property type="protein sequence ID" value="RPB25857.1"/>
    <property type="molecule type" value="Genomic_DNA"/>
</dbReference>